<dbReference type="InterPro" id="IPR050109">
    <property type="entry name" value="HTH-type_TetR-like_transc_reg"/>
</dbReference>
<dbReference type="Gene3D" id="1.10.357.10">
    <property type="entry name" value="Tetracycline Repressor, domain 2"/>
    <property type="match status" value="1"/>
</dbReference>
<gene>
    <name evidence="6" type="ORF">BV95_03763</name>
</gene>
<evidence type="ECO:0000313" key="7">
    <source>
        <dbReference type="Proteomes" id="UP000028411"/>
    </source>
</evidence>
<dbReference type="EMBL" id="JFHR01000058">
    <property type="protein sequence ID" value="KEQ51948.1"/>
    <property type="molecule type" value="Genomic_DNA"/>
</dbReference>
<comment type="caution">
    <text evidence="6">The sequence shown here is derived from an EMBL/GenBank/DDBJ whole genome shotgun (WGS) entry which is preliminary data.</text>
</comment>
<keyword evidence="2 4" id="KW-0238">DNA-binding</keyword>
<dbReference type="SUPFAM" id="SSF46689">
    <property type="entry name" value="Homeodomain-like"/>
    <property type="match status" value="1"/>
</dbReference>
<name>A0A081R9S5_SPHCR</name>
<dbReference type="Pfam" id="PF00440">
    <property type="entry name" value="TetR_N"/>
    <property type="match status" value="1"/>
</dbReference>
<organism evidence="6 7">
    <name type="scientific">Sphingobium chlorophenolicum</name>
    <dbReference type="NCBI Taxonomy" id="46429"/>
    <lineage>
        <taxon>Bacteria</taxon>
        <taxon>Pseudomonadati</taxon>
        <taxon>Pseudomonadota</taxon>
        <taxon>Alphaproteobacteria</taxon>
        <taxon>Sphingomonadales</taxon>
        <taxon>Sphingomonadaceae</taxon>
        <taxon>Sphingobium</taxon>
    </lineage>
</organism>
<feature type="DNA-binding region" description="H-T-H motif" evidence="4">
    <location>
        <begin position="49"/>
        <end position="68"/>
    </location>
</feature>
<dbReference type="PATRIC" id="fig|46429.4.peg.3749"/>
<dbReference type="AlphaFoldDB" id="A0A081R9S5"/>
<dbReference type="InterPro" id="IPR009057">
    <property type="entry name" value="Homeodomain-like_sf"/>
</dbReference>
<sequence length="214" mass="23881">MSGETVTTGQAGKRWQGGRLPRAEVDRRIDRLLDIALEEFALSGFGGTNLDRLVDRSGVSKTTIYRRFGSKEGLFTALIHRSMEAVRSVLWALKLDVNDPLGTIERFVSAYTQVAVCHPMGRTLLQIAVAERRDFPHLGAMLLADAYEGIRPISDYFGRLMAEGVLRPGDPSEAAFDLQGLITQGFRVMVDDIAFVHREGRAREIAERFLRGWS</sequence>
<dbReference type="InterPro" id="IPR001647">
    <property type="entry name" value="HTH_TetR"/>
</dbReference>
<proteinExistence type="predicted"/>
<dbReference type="PANTHER" id="PTHR30055:SF234">
    <property type="entry name" value="HTH-TYPE TRANSCRIPTIONAL REGULATOR BETI"/>
    <property type="match status" value="1"/>
</dbReference>
<dbReference type="GO" id="GO:0003700">
    <property type="term" value="F:DNA-binding transcription factor activity"/>
    <property type="evidence" value="ECO:0007669"/>
    <property type="project" value="TreeGrafter"/>
</dbReference>
<dbReference type="RefSeq" id="WP_081873454.1">
    <property type="nucleotide sequence ID" value="NZ_JFHR01000058.1"/>
</dbReference>
<dbReference type="OrthoDB" id="8535430at2"/>
<dbReference type="Proteomes" id="UP000028411">
    <property type="component" value="Unassembled WGS sequence"/>
</dbReference>
<evidence type="ECO:0000256" key="2">
    <source>
        <dbReference type="ARBA" id="ARBA00023125"/>
    </source>
</evidence>
<dbReference type="InterPro" id="IPR039536">
    <property type="entry name" value="TetR_C_Proteobacteria"/>
</dbReference>
<dbReference type="PROSITE" id="PS50977">
    <property type="entry name" value="HTH_TETR_2"/>
    <property type="match status" value="1"/>
</dbReference>
<reference evidence="6 7" key="1">
    <citation type="submission" date="2014-02" db="EMBL/GenBank/DDBJ databases">
        <title>Whole genome sequence of Sphingobium chlorophenolicum NBRC 16172.</title>
        <authorList>
            <person name="Gan H.M."/>
            <person name="Gan H.Y."/>
            <person name="Chew T.H."/>
            <person name="Savka M.A."/>
        </authorList>
    </citation>
    <scope>NUCLEOTIDE SEQUENCE [LARGE SCALE GENOMIC DNA]</scope>
    <source>
        <strain evidence="6 7">NBRC 16172</strain>
    </source>
</reference>
<evidence type="ECO:0000259" key="5">
    <source>
        <dbReference type="PROSITE" id="PS50977"/>
    </source>
</evidence>
<evidence type="ECO:0000256" key="3">
    <source>
        <dbReference type="ARBA" id="ARBA00023163"/>
    </source>
</evidence>
<dbReference type="PANTHER" id="PTHR30055">
    <property type="entry name" value="HTH-TYPE TRANSCRIPTIONAL REGULATOR RUTR"/>
    <property type="match status" value="1"/>
</dbReference>
<evidence type="ECO:0000256" key="4">
    <source>
        <dbReference type="PROSITE-ProRule" id="PRU00335"/>
    </source>
</evidence>
<evidence type="ECO:0000313" key="6">
    <source>
        <dbReference type="EMBL" id="KEQ51948.1"/>
    </source>
</evidence>
<protein>
    <submittedName>
        <fullName evidence="6">Regulatory protein TetR</fullName>
    </submittedName>
</protein>
<accession>A0A081R9S5</accession>
<dbReference type="SUPFAM" id="SSF48498">
    <property type="entry name" value="Tetracyclin repressor-like, C-terminal domain"/>
    <property type="match status" value="1"/>
</dbReference>
<evidence type="ECO:0000256" key="1">
    <source>
        <dbReference type="ARBA" id="ARBA00023015"/>
    </source>
</evidence>
<dbReference type="PRINTS" id="PR00455">
    <property type="entry name" value="HTHTETR"/>
</dbReference>
<dbReference type="GO" id="GO:0000976">
    <property type="term" value="F:transcription cis-regulatory region binding"/>
    <property type="evidence" value="ECO:0007669"/>
    <property type="project" value="TreeGrafter"/>
</dbReference>
<dbReference type="InterPro" id="IPR036271">
    <property type="entry name" value="Tet_transcr_reg_TetR-rel_C_sf"/>
</dbReference>
<keyword evidence="1" id="KW-0805">Transcription regulation</keyword>
<dbReference type="Pfam" id="PF14246">
    <property type="entry name" value="TetR_C_7"/>
    <property type="match status" value="1"/>
</dbReference>
<feature type="domain" description="HTH tetR-type" evidence="5">
    <location>
        <begin position="26"/>
        <end position="86"/>
    </location>
</feature>
<dbReference type="eggNOG" id="COG1309">
    <property type="taxonomic scope" value="Bacteria"/>
</dbReference>
<keyword evidence="3" id="KW-0804">Transcription</keyword>